<name>A0A7W6CZV6_9HYPH</name>
<evidence type="ECO:0000313" key="3">
    <source>
        <dbReference type="Proteomes" id="UP000528964"/>
    </source>
</evidence>
<comment type="caution">
    <text evidence="2">The sequence shown here is derived from an EMBL/GenBank/DDBJ whole genome shotgun (WGS) entry which is preliminary data.</text>
</comment>
<sequence>MQKMSKETLFKPSRGEVKGDATTRAAREIIDRERAERDAKTERLRTARLAKEAADEEAARLAPPPAPRRAAAKSPAKSTTKTAAKAKQSA</sequence>
<gene>
    <name evidence="2" type="ORF">GGR24_000120</name>
</gene>
<feature type="compositionally biased region" description="Low complexity" evidence="1">
    <location>
        <begin position="68"/>
        <end position="90"/>
    </location>
</feature>
<keyword evidence="3" id="KW-1185">Reference proteome</keyword>
<dbReference type="EMBL" id="JACIDR010000001">
    <property type="protein sequence ID" value="MBB3971487.1"/>
    <property type="molecule type" value="Genomic_DNA"/>
</dbReference>
<dbReference type="Proteomes" id="UP000528964">
    <property type="component" value="Unassembled WGS sequence"/>
</dbReference>
<feature type="compositionally biased region" description="Basic and acidic residues" evidence="1">
    <location>
        <begin position="1"/>
        <end position="59"/>
    </location>
</feature>
<dbReference type="RefSeq" id="WP_183393367.1">
    <property type="nucleotide sequence ID" value="NZ_JACIDR010000001.1"/>
</dbReference>
<accession>A0A7W6CZV6</accession>
<evidence type="ECO:0000256" key="1">
    <source>
        <dbReference type="SAM" id="MobiDB-lite"/>
    </source>
</evidence>
<protein>
    <submittedName>
        <fullName evidence="2">Uncharacterized protein</fullName>
    </submittedName>
</protein>
<feature type="region of interest" description="Disordered" evidence="1">
    <location>
        <begin position="1"/>
        <end position="90"/>
    </location>
</feature>
<dbReference type="AlphaFoldDB" id="A0A7W6CZV6"/>
<evidence type="ECO:0000313" key="2">
    <source>
        <dbReference type="EMBL" id="MBB3971487.1"/>
    </source>
</evidence>
<organism evidence="2 3">
    <name type="scientific">Hansschlegelia beijingensis</name>
    <dbReference type="NCBI Taxonomy" id="1133344"/>
    <lineage>
        <taxon>Bacteria</taxon>
        <taxon>Pseudomonadati</taxon>
        <taxon>Pseudomonadota</taxon>
        <taxon>Alphaproteobacteria</taxon>
        <taxon>Hyphomicrobiales</taxon>
        <taxon>Methylopilaceae</taxon>
        <taxon>Hansschlegelia</taxon>
    </lineage>
</organism>
<proteinExistence type="predicted"/>
<reference evidence="2 3" key="1">
    <citation type="submission" date="2020-08" db="EMBL/GenBank/DDBJ databases">
        <title>Genomic Encyclopedia of Type Strains, Phase IV (KMG-IV): sequencing the most valuable type-strain genomes for metagenomic binning, comparative biology and taxonomic classification.</title>
        <authorList>
            <person name="Goeker M."/>
        </authorList>
    </citation>
    <scope>NUCLEOTIDE SEQUENCE [LARGE SCALE GENOMIC DNA]</scope>
    <source>
        <strain evidence="2 3">DSM 25481</strain>
    </source>
</reference>